<dbReference type="AlphaFoldDB" id="A0A1V9ZI20"/>
<keyword evidence="2" id="KW-1185">Reference proteome</keyword>
<dbReference type="EMBL" id="JNBR01000100">
    <property type="protein sequence ID" value="OQR97638.1"/>
    <property type="molecule type" value="Genomic_DNA"/>
</dbReference>
<organism evidence="1 2">
    <name type="scientific">Achlya hypogyna</name>
    <name type="common">Oomycete</name>
    <name type="synonym">Protoachlya hypogyna</name>
    <dbReference type="NCBI Taxonomy" id="1202772"/>
    <lineage>
        <taxon>Eukaryota</taxon>
        <taxon>Sar</taxon>
        <taxon>Stramenopiles</taxon>
        <taxon>Oomycota</taxon>
        <taxon>Saprolegniomycetes</taxon>
        <taxon>Saprolegniales</taxon>
        <taxon>Achlyaceae</taxon>
        <taxon>Achlya</taxon>
    </lineage>
</organism>
<protein>
    <submittedName>
        <fullName evidence="1">Uncharacterized protein</fullName>
    </submittedName>
</protein>
<evidence type="ECO:0000313" key="1">
    <source>
        <dbReference type="EMBL" id="OQR97638.1"/>
    </source>
</evidence>
<comment type="caution">
    <text evidence="1">The sequence shown here is derived from an EMBL/GenBank/DDBJ whole genome shotgun (WGS) entry which is preliminary data.</text>
</comment>
<dbReference type="OrthoDB" id="78681at2759"/>
<sequence length="157" mass="16918">MGPGILKGHPPTVVMRKRQQPGPRLLDCIGDHSMDDVRLQSATRSAPRLYPRPDIVEEEGDEAAIAAPTTLAGMLSAAWTHPLDNIGVVVVLLLCFMGFYFSTKGTAPAASPDLPLAELQQHSMLSLLVHEVQALRLEVAQLRAILLSKTQAVPPVV</sequence>
<name>A0A1V9ZI20_ACHHY</name>
<dbReference type="Proteomes" id="UP000243579">
    <property type="component" value="Unassembled WGS sequence"/>
</dbReference>
<evidence type="ECO:0000313" key="2">
    <source>
        <dbReference type="Proteomes" id="UP000243579"/>
    </source>
</evidence>
<gene>
    <name evidence="1" type="ORF">ACHHYP_10214</name>
</gene>
<proteinExistence type="predicted"/>
<reference evidence="1 2" key="1">
    <citation type="journal article" date="2014" name="Genome Biol. Evol.">
        <title>The secreted proteins of Achlya hypogyna and Thraustotheca clavata identify the ancestral oomycete secretome and reveal gene acquisitions by horizontal gene transfer.</title>
        <authorList>
            <person name="Misner I."/>
            <person name="Blouin N."/>
            <person name="Leonard G."/>
            <person name="Richards T.A."/>
            <person name="Lane C.E."/>
        </authorList>
    </citation>
    <scope>NUCLEOTIDE SEQUENCE [LARGE SCALE GENOMIC DNA]</scope>
    <source>
        <strain evidence="1 2">ATCC 48635</strain>
    </source>
</reference>
<accession>A0A1V9ZI20</accession>